<dbReference type="AlphaFoldDB" id="A0AAE0Z0I3"/>
<protein>
    <submittedName>
        <fullName evidence="2">Uncharacterized protein</fullName>
    </submittedName>
</protein>
<evidence type="ECO:0000313" key="2">
    <source>
        <dbReference type="EMBL" id="KAK3760599.1"/>
    </source>
</evidence>
<evidence type="ECO:0000313" key="3">
    <source>
        <dbReference type="Proteomes" id="UP001283361"/>
    </source>
</evidence>
<comment type="caution">
    <text evidence="2">The sequence shown here is derived from an EMBL/GenBank/DDBJ whole genome shotgun (WGS) entry which is preliminary data.</text>
</comment>
<dbReference type="Proteomes" id="UP001283361">
    <property type="component" value="Unassembled WGS sequence"/>
</dbReference>
<feature type="compositionally biased region" description="Polar residues" evidence="1">
    <location>
        <begin position="141"/>
        <end position="155"/>
    </location>
</feature>
<keyword evidence="3" id="KW-1185">Reference proteome</keyword>
<gene>
    <name evidence="2" type="ORF">RRG08_022881</name>
</gene>
<name>A0AAE0Z0I3_9GAST</name>
<reference evidence="2" key="1">
    <citation type="journal article" date="2023" name="G3 (Bethesda)">
        <title>A reference genome for the long-term kleptoplast-retaining sea slug Elysia crispata morphotype clarki.</title>
        <authorList>
            <person name="Eastman K.E."/>
            <person name="Pendleton A.L."/>
            <person name="Shaikh M.A."/>
            <person name="Suttiyut T."/>
            <person name="Ogas R."/>
            <person name="Tomko P."/>
            <person name="Gavelis G."/>
            <person name="Widhalm J.R."/>
            <person name="Wisecaver J.H."/>
        </authorList>
    </citation>
    <scope>NUCLEOTIDE SEQUENCE</scope>
    <source>
        <strain evidence="2">ECLA1</strain>
    </source>
</reference>
<proteinExistence type="predicted"/>
<sequence>MLGLTRDHGTREVSGDPNTMSHDCLALNKPIGLQAVCLCVCTCLTGTLVKINVKSHSLRLCAEIFTGWLILRLKPGVNELRTPVLSPRSLYGKSSRAGGVACGFCTPHTREDIQQLRCGADTDRNRGELGGSRSGWKALSPQLTGAPGSNPQRPN</sequence>
<evidence type="ECO:0000256" key="1">
    <source>
        <dbReference type="SAM" id="MobiDB-lite"/>
    </source>
</evidence>
<feature type="region of interest" description="Disordered" evidence="1">
    <location>
        <begin position="123"/>
        <end position="155"/>
    </location>
</feature>
<organism evidence="2 3">
    <name type="scientific">Elysia crispata</name>
    <name type="common">lettuce slug</name>
    <dbReference type="NCBI Taxonomy" id="231223"/>
    <lineage>
        <taxon>Eukaryota</taxon>
        <taxon>Metazoa</taxon>
        <taxon>Spiralia</taxon>
        <taxon>Lophotrochozoa</taxon>
        <taxon>Mollusca</taxon>
        <taxon>Gastropoda</taxon>
        <taxon>Heterobranchia</taxon>
        <taxon>Euthyneura</taxon>
        <taxon>Panpulmonata</taxon>
        <taxon>Sacoglossa</taxon>
        <taxon>Placobranchoidea</taxon>
        <taxon>Plakobranchidae</taxon>
        <taxon>Elysia</taxon>
    </lineage>
</organism>
<dbReference type="EMBL" id="JAWDGP010004972">
    <property type="protein sequence ID" value="KAK3760599.1"/>
    <property type="molecule type" value="Genomic_DNA"/>
</dbReference>
<accession>A0AAE0Z0I3</accession>